<organism evidence="4">
    <name type="scientific">marine metagenome</name>
    <dbReference type="NCBI Taxonomy" id="408172"/>
    <lineage>
        <taxon>unclassified sequences</taxon>
        <taxon>metagenomes</taxon>
        <taxon>ecological metagenomes</taxon>
    </lineage>
</organism>
<reference evidence="4" key="1">
    <citation type="submission" date="2018-05" db="EMBL/GenBank/DDBJ databases">
        <authorList>
            <person name="Lanie J.A."/>
            <person name="Ng W.-L."/>
            <person name="Kazmierczak K.M."/>
            <person name="Andrzejewski T.M."/>
            <person name="Davidsen T.M."/>
            <person name="Wayne K.J."/>
            <person name="Tettelin H."/>
            <person name="Glass J.I."/>
            <person name="Rusch D."/>
            <person name="Podicherti R."/>
            <person name="Tsui H.-C.T."/>
            <person name="Winkler M.E."/>
        </authorList>
    </citation>
    <scope>NUCLEOTIDE SEQUENCE</scope>
</reference>
<evidence type="ECO:0000256" key="3">
    <source>
        <dbReference type="ARBA" id="ARBA00038859"/>
    </source>
</evidence>
<proteinExistence type="predicted"/>
<gene>
    <name evidence="4" type="ORF">METZ01_LOCUS234585</name>
</gene>
<evidence type="ECO:0000313" key="4">
    <source>
        <dbReference type="EMBL" id="SVB81731.1"/>
    </source>
</evidence>
<accession>A0A382H5N0</accession>
<dbReference type="SUPFAM" id="SSF102546">
    <property type="entry name" value="RbsD-like"/>
    <property type="match status" value="1"/>
</dbReference>
<dbReference type="GO" id="GO:0042806">
    <property type="term" value="F:fucose binding"/>
    <property type="evidence" value="ECO:0007669"/>
    <property type="project" value="TreeGrafter"/>
</dbReference>
<dbReference type="InterPro" id="IPR050443">
    <property type="entry name" value="RbsD/FucU_mutarotase"/>
</dbReference>
<dbReference type="NCBIfam" id="NF011949">
    <property type="entry name" value="PRK15420.1"/>
    <property type="match status" value="1"/>
</dbReference>
<name>A0A382H5N0_9ZZZZ</name>
<dbReference type="Gene3D" id="3.40.1650.10">
    <property type="entry name" value="RbsD-like domain"/>
    <property type="match status" value="1"/>
</dbReference>
<evidence type="ECO:0000256" key="1">
    <source>
        <dbReference type="ARBA" id="ARBA00023235"/>
    </source>
</evidence>
<dbReference type="EC" id="5.1.3.29" evidence="3"/>
<dbReference type="PANTHER" id="PTHR31690:SF4">
    <property type="entry name" value="FUCOSE MUTAROTASE"/>
    <property type="match status" value="1"/>
</dbReference>
<dbReference type="AlphaFoldDB" id="A0A382H5N0"/>
<dbReference type="EMBL" id="UINC01058919">
    <property type="protein sequence ID" value="SVB81731.1"/>
    <property type="molecule type" value="Genomic_DNA"/>
</dbReference>
<sequence length="145" mass="15788">MLVGISPLVSPDLLATLCRMGHGDEVVLADAHFPGETMGRRCLRADGLLVADLLDGILPLFCLDVYVEVPLAMMAVVDGDALDPAVEVSYRACVDRHWPDTPPIARLQRFDFYERARQAYAVVMTGDTAKYGNIILTKGVTPVSN</sequence>
<keyword evidence="1" id="KW-0413">Isomerase</keyword>
<dbReference type="InterPro" id="IPR007721">
    <property type="entry name" value="RbsD_FucU"/>
</dbReference>
<dbReference type="GO" id="GO:0006004">
    <property type="term" value="P:fucose metabolic process"/>
    <property type="evidence" value="ECO:0007669"/>
    <property type="project" value="TreeGrafter"/>
</dbReference>
<evidence type="ECO:0000256" key="2">
    <source>
        <dbReference type="ARBA" id="ARBA00036324"/>
    </source>
</evidence>
<dbReference type="PANTHER" id="PTHR31690">
    <property type="entry name" value="FUCOSE MUTAROTASE"/>
    <property type="match status" value="1"/>
</dbReference>
<comment type="catalytic activity">
    <reaction evidence="2">
        <text>alpha-L-fucose = beta-L-fucose</text>
        <dbReference type="Rhea" id="RHEA:25580"/>
        <dbReference type="ChEBI" id="CHEBI:42548"/>
        <dbReference type="ChEBI" id="CHEBI:42589"/>
        <dbReference type="EC" id="5.1.3.29"/>
    </reaction>
</comment>
<dbReference type="InterPro" id="IPR023750">
    <property type="entry name" value="RbsD-like_sf"/>
</dbReference>
<protein>
    <recommendedName>
        <fullName evidence="3">L-fucose mutarotase</fullName>
        <ecNumber evidence="3">5.1.3.29</ecNumber>
    </recommendedName>
</protein>
<dbReference type="Pfam" id="PF05025">
    <property type="entry name" value="RbsD_FucU"/>
    <property type="match status" value="1"/>
</dbReference>
<dbReference type="GO" id="GO:0036373">
    <property type="term" value="F:L-fucose mutarotase activity"/>
    <property type="evidence" value="ECO:0007669"/>
    <property type="project" value="UniProtKB-EC"/>
</dbReference>